<evidence type="ECO:0000313" key="1">
    <source>
        <dbReference type="EMBL" id="KAJ1720494.1"/>
    </source>
</evidence>
<keyword evidence="2" id="KW-1185">Reference proteome</keyword>
<evidence type="ECO:0000313" key="2">
    <source>
        <dbReference type="Proteomes" id="UP001143981"/>
    </source>
</evidence>
<organism evidence="1 2">
    <name type="scientific">Coemansia biformis</name>
    <dbReference type="NCBI Taxonomy" id="1286918"/>
    <lineage>
        <taxon>Eukaryota</taxon>
        <taxon>Fungi</taxon>
        <taxon>Fungi incertae sedis</taxon>
        <taxon>Zoopagomycota</taxon>
        <taxon>Kickxellomycotina</taxon>
        <taxon>Kickxellomycetes</taxon>
        <taxon>Kickxellales</taxon>
        <taxon>Kickxellaceae</taxon>
        <taxon>Coemansia</taxon>
    </lineage>
</organism>
<feature type="non-terminal residue" evidence="1">
    <location>
        <position position="52"/>
    </location>
</feature>
<sequence>MNCADIAISGSSQSYTGRQMVVANYPDHPVIPEFNGNYSTGLGLYTNSSQIT</sequence>
<accession>A0A9W7XTI0</accession>
<dbReference type="OrthoDB" id="5596030at2759"/>
<name>A0A9W7XTI0_9FUNG</name>
<comment type="caution">
    <text evidence="1">The sequence shown here is derived from an EMBL/GenBank/DDBJ whole genome shotgun (WGS) entry which is preliminary data.</text>
</comment>
<dbReference type="Proteomes" id="UP001143981">
    <property type="component" value="Unassembled WGS sequence"/>
</dbReference>
<dbReference type="AlphaFoldDB" id="A0A9W7XTI0"/>
<gene>
    <name evidence="1" type="ORF">LPJ61_006152</name>
</gene>
<proteinExistence type="predicted"/>
<protein>
    <submittedName>
        <fullName evidence="1">Uncharacterized protein</fullName>
    </submittedName>
</protein>
<dbReference type="EMBL" id="JANBOI010002662">
    <property type="protein sequence ID" value="KAJ1720494.1"/>
    <property type="molecule type" value="Genomic_DNA"/>
</dbReference>
<reference evidence="1" key="1">
    <citation type="submission" date="2022-07" db="EMBL/GenBank/DDBJ databases">
        <title>Phylogenomic reconstructions and comparative analyses of Kickxellomycotina fungi.</title>
        <authorList>
            <person name="Reynolds N.K."/>
            <person name="Stajich J.E."/>
            <person name="Barry K."/>
            <person name="Grigoriev I.V."/>
            <person name="Crous P."/>
            <person name="Smith M.E."/>
        </authorList>
    </citation>
    <scope>NUCLEOTIDE SEQUENCE</scope>
    <source>
        <strain evidence="1">BCRC 34381</strain>
    </source>
</reference>